<evidence type="ECO:0000259" key="2">
    <source>
        <dbReference type="Pfam" id="PF03101"/>
    </source>
</evidence>
<dbReference type="Pfam" id="PF03101">
    <property type="entry name" value="FAR1"/>
    <property type="match status" value="1"/>
</dbReference>
<evidence type="ECO:0000256" key="1">
    <source>
        <dbReference type="SAM" id="SignalP"/>
    </source>
</evidence>
<gene>
    <name evidence="4" type="ORF">Tco_0877687</name>
</gene>
<organism evidence="4 5">
    <name type="scientific">Tanacetum coccineum</name>
    <dbReference type="NCBI Taxonomy" id="301880"/>
    <lineage>
        <taxon>Eukaryota</taxon>
        <taxon>Viridiplantae</taxon>
        <taxon>Streptophyta</taxon>
        <taxon>Embryophyta</taxon>
        <taxon>Tracheophyta</taxon>
        <taxon>Spermatophyta</taxon>
        <taxon>Magnoliopsida</taxon>
        <taxon>eudicotyledons</taxon>
        <taxon>Gunneridae</taxon>
        <taxon>Pentapetalae</taxon>
        <taxon>asterids</taxon>
        <taxon>campanulids</taxon>
        <taxon>Asterales</taxon>
        <taxon>Asteraceae</taxon>
        <taxon>Asteroideae</taxon>
        <taxon>Anthemideae</taxon>
        <taxon>Anthemidinae</taxon>
        <taxon>Tanacetum</taxon>
    </lineage>
</organism>
<protein>
    <submittedName>
        <fullName evidence="4">Protein FAR1-related sequence 5</fullName>
    </submittedName>
</protein>
<feature type="domain" description="MULE transposase" evidence="3">
    <location>
        <begin position="235"/>
        <end position="272"/>
    </location>
</feature>
<sequence>MFRLILLMKVVFRLSLNALTKKIVAYEKESDETHAIKKLDTLCTPESFVTHSNFDTPGGTLYYIPKVYADVLLVKGNVYDSVDDCVVAYMKYAAEVGFVVRRSCQKRLRNGDVKQKYLVCNRKGCPKGIHVDTLELENIDKQKRNSNHHITGCKAHVVFNLDPRTRKFVLNVFDTIHNHKLEREEFKHLSKRERQLTYLEQAFIVKSASVNIGATRAHHLLTGIKGSYLLVHAFGKASSIVVTDQDGAMRNAIEAEFAGSKHRLCMWHITQKLPAKICEKIYDETDFKEKLNKLVWNMYIGPVEFEYRWGKLMEEFKLENHKWLTKMFNIRSTWIPAYFIHSPLCGLMRTTSRSESENSFFSHFKNSGSTIMNFINCFETAMEKQRHVQEMMDHKIIDTVPKLKTFIKIERHASNVYIRSLFELVQKEIFVGLWHCQIDSKSLVEGSKVCIIKESPYVYEMPKKKKKPQSMDKVKDKAEENDTVDLFFKKDGLYKVLRNNANVEMIPQQYILRCWMKNLIPAALRNKRNIHGEKNVVVENFANETTSINKTDNLEQLVGVPKPPAVKVNNPTVGLNKGQKKLCIKGEKEKAIEKSLKGRNSCSLCDVCQEEVVVQKEVCQEEVVQEKVDLAKDKEELVEEDKDLIHE</sequence>
<dbReference type="Pfam" id="PF10551">
    <property type="entry name" value="MULE"/>
    <property type="match status" value="1"/>
</dbReference>
<keyword evidence="1" id="KW-0732">Signal</keyword>
<proteinExistence type="predicted"/>
<dbReference type="InterPro" id="IPR018289">
    <property type="entry name" value="MULE_transposase_dom"/>
</dbReference>
<reference evidence="4" key="2">
    <citation type="submission" date="2022-01" db="EMBL/GenBank/DDBJ databases">
        <authorList>
            <person name="Yamashiro T."/>
            <person name="Shiraishi A."/>
            <person name="Satake H."/>
            <person name="Nakayama K."/>
        </authorList>
    </citation>
    <scope>NUCLEOTIDE SEQUENCE</scope>
</reference>
<dbReference type="PANTHER" id="PTHR47718:SF12">
    <property type="entry name" value="PROTEIN FAR1-RELATED SEQUENCE"/>
    <property type="match status" value="1"/>
</dbReference>
<evidence type="ECO:0000313" key="4">
    <source>
        <dbReference type="EMBL" id="GJT18981.1"/>
    </source>
</evidence>
<dbReference type="Proteomes" id="UP001151760">
    <property type="component" value="Unassembled WGS sequence"/>
</dbReference>
<evidence type="ECO:0000259" key="3">
    <source>
        <dbReference type="Pfam" id="PF10551"/>
    </source>
</evidence>
<feature type="domain" description="FAR1" evidence="2">
    <location>
        <begin position="89"/>
        <end position="182"/>
    </location>
</feature>
<feature type="signal peptide" evidence="1">
    <location>
        <begin position="1"/>
        <end position="20"/>
    </location>
</feature>
<dbReference type="EMBL" id="BQNB010013682">
    <property type="protein sequence ID" value="GJT18981.1"/>
    <property type="molecule type" value="Genomic_DNA"/>
</dbReference>
<feature type="chain" id="PRO_5045473814" evidence="1">
    <location>
        <begin position="21"/>
        <end position="647"/>
    </location>
</feature>
<reference evidence="4" key="1">
    <citation type="journal article" date="2022" name="Int. J. Mol. Sci.">
        <title>Draft Genome of Tanacetum Coccineum: Genomic Comparison of Closely Related Tanacetum-Family Plants.</title>
        <authorList>
            <person name="Yamashiro T."/>
            <person name="Shiraishi A."/>
            <person name="Nakayama K."/>
            <person name="Satake H."/>
        </authorList>
    </citation>
    <scope>NUCLEOTIDE SEQUENCE</scope>
</reference>
<dbReference type="InterPro" id="IPR004330">
    <property type="entry name" value="FAR1_DNA_bnd_dom"/>
</dbReference>
<name>A0ABQ5BVU4_9ASTR</name>
<evidence type="ECO:0000313" key="5">
    <source>
        <dbReference type="Proteomes" id="UP001151760"/>
    </source>
</evidence>
<accession>A0ABQ5BVU4</accession>
<keyword evidence="5" id="KW-1185">Reference proteome</keyword>
<dbReference type="PANTHER" id="PTHR47718">
    <property type="entry name" value="OS01G0519700 PROTEIN"/>
    <property type="match status" value="1"/>
</dbReference>
<comment type="caution">
    <text evidence="4">The sequence shown here is derived from an EMBL/GenBank/DDBJ whole genome shotgun (WGS) entry which is preliminary data.</text>
</comment>